<protein>
    <submittedName>
        <fullName evidence="1">Uncharacterized protein</fullName>
    </submittedName>
</protein>
<accession>G4RNM5</accession>
<reference evidence="1 2" key="1">
    <citation type="journal article" date="2011" name="PLoS ONE">
        <title>The complete genome sequence of Thermoproteus tenax: a physiologically versatile member of the Crenarchaeota.</title>
        <authorList>
            <person name="Siebers B."/>
            <person name="Zaparty M."/>
            <person name="Raddatz G."/>
            <person name="Tjaden B."/>
            <person name="Albers S.V."/>
            <person name="Bell S.D."/>
            <person name="Blombach F."/>
            <person name="Kletzin A."/>
            <person name="Kyrpides N."/>
            <person name="Lanz C."/>
            <person name="Plagens A."/>
            <person name="Rampp M."/>
            <person name="Rosinus A."/>
            <person name="von Jan M."/>
            <person name="Makarova K.S."/>
            <person name="Klenk H.P."/>
            <person name="Schuster S.C."/>
            <person name="Hensel R."/>
        </authorList>
    </citation>
    <scope>NUCLEOTIDE SEQUENCE [LARGE SCALE GENOMIC DNA]</scope>
    <source>
        <strain evidence="2">ATCC 35583 / DSM 2078 / JCM 9277 / NBRC 100435 / Kra 1</strain>
    </source>
</reference>
<gene>
    <name evidence="1" type="ordered locus">TTX_0503</name>
</gene>
<dbReference type="STRING" id="768679.TTX_0503"/>
<dbReference type="PATRIC" id="fig|768679.9.peg.518"/>
<dbReference type="PaxDb" id="768679-TTX_0503"/>
<sequence length="198" mass="21335">MGFLRKDMEKGKLGLLALAALGLAALTMATITFTNVSYWVINATLPPAMKYPGLDTQTANGQFAKVSYYYSNGVNITRISIIGFTGDPTNYSNLLLICNKYYQGNIQVTLQAVGTVGSTGLESYVDDFRVYNSANPQQYVEFKGTSVVQSTANLGTIGYGQCITLGAYIDVDPTLPATYANGNTVLATYQINIVMSPQ</sequence>
<name>G4RNM5_THETK</name>
<dbReference type="eggNOG" id="arCOG05548">
    <property type="taxonomic scope" value="Archaea"/>
</dbReference>
<dbReference type="EMBL" id="FN869859">
    <property type="protein sequence ID" value="CCC81169.1"/>
    <property type="molecule type" value="Genomic_DNA"/>
</dbReference>
<dbReference type="Proteomes" id="UP000002654">
    <property type="component" value="Chromosome"/>
</dbReference>
<evidence type="ECO:0000313" key="1">
    <source>
        <dbReference type="EMBL" id="CCC81169.1"/>
    </source>
</evidence>
<dbReference type="HOGENOM" id="CLU_1375586_0_0_2"/>
<dbReference type="KEGG" id="ttn:TTX_0503"/>
<dbReference type="AlphaFoldDB" id="G4RNM5"/>
<proteinExistence type="predicted"/>
<keyword evidence="2" id="KW-1185">Reference proteome</keyword>
<organism evidence="1 2">
    <name type="scientific">Thermoproteus tenax (strain ATCC 35583 / DSM 2078 / JCM 9277 / NBRC 100435 / Kra 1)</name>
    <dbReference type="NCBI Taxonomy" id="768679"/>
    <lineage>
        <taxon>Archaea</taxon>
        <taxon>Thermoproteota</taxon>
        <taxon>Thermoprotei</taxon>
        <taxon>Thermoproteales</taxon>
        <taxon>Thermoproteaceae</taxon>
        <taxon>Thermoproteus</taxon>
    </lineage>
</organism>
<evidence type="ECO:0000313" key="2">
    <source>
        <dbReference type="Proteomes" id="UP000002654"/>
    </source>
</evidence>